<dbReference type="InterPro" id="IPR027417">
    <property type="entry name" value="P-loop_NTPase"/>
</dbReference>
<protein>
    <recommendedName>
        <fullName evidence="4">GTP-binding protein</fullName>
    </recommendedName>
</protein>
<accession>X0WP17</accession>
<keyword evidence="1" id="KW-0547">Nucleotide-binding</keyword>
<dbReference type="SMART" id="SM00174">
    <property type="entry name" value="RHO"/>
    <property type="match status" value="1"/>
</dbReference>
<name>X0WP17_9ZZZZ</name>
<dbReference type="EMBL" id="BARS01032172">
    <property type="protein sequence ID" value="GAG26263.1"/>
    <property type="molecule type" value="Genomic_DNA"/>
</dbReference>
<dbReference type="PRINTS" id="PR00449">
    <property type="entry name" value="RASTRNSFRMNG"/>
</dbReference>
<dbReference type="InterPro" id="IPR005225">
    <property type="entry name" value="Small_GTP-bd"/>
</dbReference>
<evidence type="ECO:0000256" key="2">
    <source>
        <dbReference type="ARBA" id="ARBA00023134"/>
    </source>
</evidence>
<dbReference type="SMART" id="SM00173">
    <property type="entry name" value="RAS"/>
    <property type="match status" value="1"/>
</dbReference>
<dbReference type="GO" id="GO:0003924">
    <property type="term" value="F:GTPase activity"/>
    <property type="evidence" value="ECO:0007669"/>
    <property type="project" value="InterPro"/>
</dbReference>
<dbReference type="AlphaFoldDB" id="X0WP17"/>
<evidence type="ECO:0000313" key="3">
    <source>
        <dbReference type="EMBL" id="GAG26263.1"/>
    </source>
</evidence>
<organism evidence="3">
    <name type="scientific">marine sediment metagenome</name>
    <dbReference type="NCBI Taxonomy" id="412755"/>
    <lineage>
        <taxon>unclassified sequences</taxon>
        <taxon>metagenomes</taxon>
        <taxon>ecological metagenomes</taxon>
    </lineage>
</organism>
<dbReference type="GO" id="GO:0005525">
    <property type="term" value="F:GTP binding"/>
    <property type="evidence" value="ECO:0007669"/>
    <property type="project" value="UniProtKB-KW"/>
</dbReference>
<keyword evidence="2" id="KW-0342">GTP-binding</keyword>
<evidence type="ECO:0008006" key="4">
    <source>
        <dbReference type="Google" id="ProtNLM"/>
    </source>
</evidence>
<dbReference type="PROSITE" id="PS51421">
    <property type="entry name" value="RAS"/>
    <property type="match status" value="1"/>
</dbReference>
<feature type="non-terminal residue" evidence="3">
    <location>
        <position position="160"/>
    </location>
</feature>
<dbReference type="SMART" id="SM00175">
    <property type="entry name" value="RAB"/>
    <property type="match status" value="1"/>
</dbReference>
<sequence>MGDNTTNAEEDSDVFDGFKFRIVALGEAGVGKTSLIRRYTENSFDPEYKQTIGTTFSSKDVELVYEGDHKRRVRLVCWDLGGQSTYRELRRQFMKGASGAIIVYDVTRPETFMAMNTWFSSFREVCPDTAVVICANKVDLEEERMVPVEPGVMLRDWFQA</sequence>
<dbReference type="CDD" id="cd00154">
    <property type="entry name" value="Rab"/>
    <property type="match status" value="1"/>
</dbReference>
<dbReference type="PANTHER" id="PTHR47977">
    <property type="entry name" value="RAS-RELATED PROTEIN RAB"/>
    <property type="match status" value="1"/>
</dbReference>
<dbReference type="PROSITE" id="PS51419">
    <property type="entry name" value="RAB"/>
    <property type="match status" value="1"/>
</dbReference>
<dbReference type="InterPro" id="IPR001806">
    <property type="entry name" value="Small_GTPase"/>
</dbReference>
<dbReference type="Pfam" id="PF00071">
    <property type="entry name" value="Ras"/>
    <property type="match status" value="1"/>
</dbReference>
<comment type="caution">
    <text evidence="3">The sequence shown here is derived from an EMBL/GenBank/DDBJ whole genome shotgun (WGS) entry which is preliminary data.</text>
</comment>
<dbReference type="InterPro" id="IPR050227">
    <property type="entry name" value="Rab"/>
</dbReference>
<reference evidence="3" key="1">
    <citation type="journal article" date="2014" name="Front. Microbiol.">
        <title>High frequency of phylogenetically diverse reductive dehalogenase-homologous genes in deep subseafloor sedimentary metagenomes.</title>
        <authorList>
            <person name="Kawai M."/>
            <person name="Futagami T."/>
            <person name="Toyoda A."/>
            <person name="Takaki Y."/>
            <person name="Nishi S."/>
            <person name="Hori S."/>
            <person name="Arai W."/>
            <person name="Tsubouchi T."/>
            <person name="Morono Y."/>
            <person name="Uchiyama I."/>
            <person name="Ito T."/>
            <person name="Fujiyama A."/>
            <person name="Inagaki F."/>
            <person name="Takami H."/>
        </authorList>
    </citation>
    <scope>NUCLEOTIDE SEQUENCE</scope>
    <source>
        <strain evidence="3">Expedition CK06-06</strain>
    </source>
</reference>
<gene>
    <name evidence="3" type="ORF">S01H1_49963</name>
</gene>
<dbReference type="NCBIfam" id="TIGR00231">
    <property type="entry name" value="small_GTP"/>
    <property type="match status" value="1"/>
</dbReference>
<dbReference type="Gene3D" id="3.40.50.300">
    <property type="entry name" value="P-loop containing nucleotide triphosphate hydrolases"/>
    <property type="match status" value="1"/>
</dbReference>
<dbReference type="SUPFAM" id="SSF52540">
    <property type="entry name" value="P-loop containing nucleoside triphosphate hydrolases"/>
    <property type="match status" value="1"/>
</dbReference>
<proteinExistence type="predicted"/>
<evidence type="ECO:0000256" key="1">
    <source>
        <dbReference type="ARBA" id="ARBA00022741"/>
    </source>
</evidence>